<sequence length="198" mass="21497">MKTRILLVGALVGTVLSLSACSGGEPVTASPSVSEPSASPTSSYTLPPRPQLQPPEEPNLTGTDIDSAYALAKFYFELYKYVVATGETDTWEKYTHPDCGYCGKVRANAKKDLETGAWSEVKLGILDSALFEYQGNVDYRIDFLVERGPLTYYKPTGAQQVEPGQNTLVVGVKKEGGKLLVRSFDIIGSSFFGKEELP</sequence>
<keyword evidence="2" id="KW-0732">Signal</keyword>
<dbReference type="Proteomes" id="UP000275951">
    <property type="component" value="Chromosome"/>
</dbReference>
<dbReference type="EMBL" id="CP033905">
    <property type="protein sequence ID" value="AZR05926.1"/>
    <property type="molecule type" value="Genomic_DNA"/>
</dbReference>
<protein>
    <recommendedName>
        <fullName evidence="3">DUF6318 domain-containing protein</fullName>
    </recommendedName>
</protein>
<accession>A0A3Q9GEH3</accession>
<evidence type="ECO:0000256" key="1">
    <source>
        <dbReference type="SAM" id="MobiDB-lite"/>
    </source>
</evidence>
<evidence type="ECO:0000259" key="3">
    <source>
        <dbReference type="Pfam" id="PF19843"/>
    </source>
</evidence>
<evidence type="ECO:0000313" key="4">
    <source>
        <dbReference type="EMBL" id="AZR05926.1"/>
    </source>
</evidence>
<feature type="region of interest" description="Disordered" evidence="1">
    <location>
        <begin position="24"/>
        <end position="61"/>
    </location>
</feature>
<proteinExistence type="predicted"/>
<organism evidence="4 5">
    <name type="scientific">Trueperella pyogenes</name>
    <dbReference type="NCBI Taxonomy" id="1661"/>
    <lineage>
        <taxon>Bacteria</taxon>
        <taxon>Bacillati</taxon>
        <taxon>Actinomycetota</taxon>
        <taxon>Actinomycetes</taxon>
        <taxon>Actinomycetales</taxon>
        <taxon>Actinomycetaceae</taxon>
        <taxon>Trueperella</taxon>
    </lineage>
</organism>
<evidence type="ECO:0000313" key="5">
    <source>
        <dbReference type="Proteomes" id="UP000275951"/>
    </source>
</evidence>
<feature type="compositionally biased region" description="Low complexity" evidence="1">
    <location>
        <begin position="25"/>
        <end position="43"/>
    </location>
</feature>
<dbReference type="InterPro" id="IPR046281">
    <property type="entry name" value="DUF6318"/>
</dbReference>
<feature type="signal peptide" evidence="2">
    <location>
        <begin position="1"/>
        <end position="20"/>
    </location>
</feature>
<reference evidence="4 5" key="1">
    <citation type="submission" date="2018-11" db="EMBL/GenBank/DDBJ databases">
        <title>Multidrug-resistant genes are associated with an 42-kb island TGI1 carrying a complex class 1 integron in a Trueperella pyogenes.</title>
        <authorList>
            <person name="Dong W."/>
        </authorList>
    </citation>
    <scope>NUCLEOTIDE SEQUENCE [LARGE SCALE GENOMIC DNA]</scope>
    <source>
        <strain evidence="4 5">TP4</strain>
    </source>
</reference>
<feature type="compositionally biased region" description="Pro residues" evidence="1">
    <location>
        <begin position="47"/>
        <end position="57"/>
    </location>
</feature>
<name>A0A3Q9GEH3_9ACTO</name>
<dbReference type="Pfam" id="PF19843">
    <property type="entry name" value="DUF6318"/>
    <property type="match status" value="1"/>
</dbReference>
<evidence type="ECO:0000256" key="2">
    <source>
        <dbReference type="SAM" id="SignalP"/>
    </source>
</evidence>
<feature type="domain" description="DUF6318" evidence="3">
    <location>
        <begin position="57"/>
        <end position="162"/>
    </location>
</feature>
<gene>
    <name evidence="4" type="ORF">EBQ10_00520</name>
</gene>
<dbReference type="AlphaFoldDB" id="A0A3Q9GEH3"/>
<feature type="chain" id="PRO_5038398720" description="DUF6318 domain-containing protein" evidence="2">
    <location>
        <begin position="21"/>
        <end position="198"/>
    </location>
</feature>
<dbReference type="PROSITE" id="PS51257">
    <property type="entry name" value="PROKAR_LIPOPROTEIN"/>
    <property type="match status" value="1"/>
</dbReference>